<evidence type="ECO:0000256" key="12">
    <source>
        <dbReference type="ARBA" id="ARBA00024699"/>
    </source>
</evidence>
<evidence type="ECO:0000259" key="22">
    <source>
        <dbReference type="PROSITE" id="PS00624"/>
    </source>
</evidence>
<evidence type="ECO:0000256" key="13">
    <source>
        <dbReference type="ARBA" id="ARBA00033986"/>
    </source>
</evidence>
<evidence type="ECO:0000256" key="9">
    <source>
        <dbReference type="ARBA" id="ARBA00022827"/>
    </source>
</evidence>
<comment type="subcellular location">
    <subcellularLocation>
        <location evidence="2">Secreted</location>
    </subcellularLocation>
</comment>
<dbReference type="InterPro" id="IPR012132">
    <property type="entry name" value="GMC_OxRdtase"/>
</dbReference>
<keyword evidence="11" id="KW-0325">Glycoprotein</keyword>
<comment type="function">
    <text evidence="12">Catalyzes the single-oxidation or sequential double oxidation reaction of carbohydrates primarily at carbon-2 and/or carbon-3 with the concomitant reduction of the flavin. The enzyme exhibits a broad sugar substrate specificity, oxidizing different aldopyranoses to the corresponding C-1, C-2, C-3 or C-1,2, C-2,3 and C-3,4 (di)dehydro sugars with substrate-specific regioselectivity. Accepts only a narrow range of electron acceptors such as substituted benzoquinones and complexed metal ions and reacts extremely slowly with O(2) as acceptor. May play a role in the natural recycling of plant matter by oxidizing all major monosaccharides in lignocellulose and by reducing quinone compounds or reactive radical species generated during lignin depolymerization.</text>
</comment>
<feature type="domain" description="Glucose-methanol-choline oxidoreductase N-terminal" evidence="21">
    <location>
        <begin position="92"/>
        <end position="115"/>
    </location>
</feature>
<evidence type="ECO:0000256" key="14">
    <source>
        <dbReference type="ARBA" id="ARBA00034010"/>
    </source>
</evidence>
<evidence type="ECO:0000256" key="18">
    <source>
        <dbReference type="PIRSR" id="PIRSR000137-1"/>
    </source>
</evidence>
<feature type="active site" description="Proton donor" evidence="18">
    <location>
        <position position="545"/>
    </location>
</feature>
<accession>A0A9P6EDD0</accession>
<evidence type="ECO:0000256" key="8">
    <source>
        <dbReference type="ARBA" id="ARBA00022729"/>
    </source>
</evidence>
<evidence type="ECO:0000259" key="21">
    <source>
        <dbReference type="PROSITE" id="PS00623"/>
    </source>
</evidence>
<name>A0A9P6EDD0_9AGAR</name>
<evidence type="ECO:0000256" key="7">
    <source>
        <dbReference type="ARBA" id="ARBA00022630"/>
    </source>
</evidence>
<evidence type="ECO:0000256" key="6">
    <source>
        <dbReference type="ARBA" id="ARBA00022525"/>
    </source>
</evidence>
<dbReference type="OrthoDB" id="269227at2759"/>
<dbReference type="SUPFAM" id="SSF51905">
    <property type="entry name" value="FAD/NAD(P)-binding domain"/>
    <property type="match status" value="1"/>
</dbReference>
<feature type="active site" description="Proton acceptor" evidence="18">
    <location>
        <position position="588"/>
    </location>
</feature>
<dbReference type="GO" id="GO:0005576">
    <property type="term" value="C:extracellular region"/>
    <property type="evidence" value="ECO:0007669"/>
    <property type="project" value="UniProtKB-SubCell"/>
</dbReference>
<dbReference type="Gene3D" id="3.50.50.60">
    <property type="entry name" value="FAD/NAD(P)-binding domain"/>
    <property type="match status" value="1"/>
</dbReference>
<evidence type="ECO:0000256" key="19">
    <source>
        <dbReference type="PIRSR" id="PIRSR000137-2"/>
    </source>
</evidence>
<dbReference type="EMBL" id="MU157866">
    <property type="protein sequence ID" value="KAF9526843.1"/>
    <property type="molecule type" value="Genomic_DNA"/>
</dbReference>
<dbReference type="InterPro" id="IPR000172">
    <property type="entry name" value="GMC_OxRdtase_N"/>
</dbReference>
<protein>
    <recommendedName>
        <fullName evidence="5">pyranose dehydrogenase (acceptor)</fullName>
        <ecNumber evidence="5">1.1.99.29</ecNumber>
    </recommendedName>
</protein>
<dbReference type="EC" id="1.1.99.29" evidence="5"/>
<evidence type="ECO:0000256" key="11">
    <source>
        <dbReference type="ARBA" id="ARBA00023180"/>
    </source>
</evidence>
<dbReference type="PROSITE" id="PS00624">
    <property type="entry name" value="GMC_OXRED_2"/>
    <property type="match status" value="1"/>
</dbReference>
<comment type="catalytic activity">
    <reaction evidence="15">
        <text>pyranose + acceptor = pyranos-3-ulose + reduced acceptor.</text>
        <dbReference type="EC" id="1.1.99.29"/>
    </reaction>
</comment>
<dbReference type="Proteomes" id="UP000807306">
    <property type="component" value="Unassembled WGS sequence"/>
</dbReference>
<comment type="caution">
    <text evidence="23">The sequence shown here is derived from an EMBL/GenBank/DDBJ whole genome shotgun (WGS) entry which is preliminary data.</text>
</comment>
<comment type="cofactor">
    <cofactor evidence="1 19">
        <name>FAD</name>
        <dbReference type="ChEBI" id="CHEBI:57692"/>
    </cofactor>
</comment>
<keyword evidence="7 20" id="KW-0285">Flavoprotein</keyword>
<evidence type="ECO:0000256" key="2">
    <source>
        <dbReference type="ARBA" id="ARBA00004613"/>
    </source>
</evidence>
<dbReference type="PROSITE" id="PS00623">
    <property type="entry name" value="GMC_OXRED_1"/>
    <property type="match status" value="1"/>
</dbReference>
<comment type="catalytic activity">
    <reaction evidence="16">
        <text>a pyranoside + acceptor = a pyranosid-3-ulose + reduced acceptor.</text>
        <dbReference type="EC" id="1.1.99.29"/>
    </reaction>
</comment>
<evidence type="ECO:0000256" key="17">
    <source>
        <dbReference type="ARBA" id="ARBA00034059"/>
    </source>
</evidence>
<feature type="domain" description="Glucose-methanol-choline oxidoreductase N-terminal" evidence="22">
    <location>
        <begin position="287"/>
        <end position="301"/>
    </location>
</feature>
<dbReference type="Pfam" id="PF05199">
    <property type="entry name" value="GMC_oxred_C"/>
    <property type="match status" value="1"/>
</dbReference>
<sequence>MPFLSHKDVEHRSFDYIIIGGGTAGLALAGRLSEEPTISILVLEAGPANFDDPKISIPGFFGQVFGNPQYDWAFKSVKQKNTNDKVFVERRGKALGGTSTINRCCWSKPPKTDIDAFERLGNPGWTWNEFIKYSRKSETFYAPTQEQLDHYPLTYDLNNRGISGPIQTTLAPHTHTIDKIMQETLANKGVRPNEDPYDGDILGGWIATANIDPTGWKRSCSASAYLQPNLHRPNLNVLTNALVSRIVFSSELNENGDRTASAVEFLFGDDDRTCTVNVSREVLLSAGTINSPKVLELSGIGRSEVLSSIGVETLINLPGVGENVQEHLGNFISFELDESKGVVHETLDVLKDPKTAAKHLELYGEGKGLLRTSLSSLCFLSIQQCNLPDTPSFIALAEKEATEVKAKGILGLSEQVDIWLEHLKDKNEPDFEIVAIARYMTPMSIPPDPSKSYFTLLALMNHPLSRGTIHAQSKDPRVQPLIDPRFFEREIDLEVILQEIKYIRTWKDVEPWKSGVVREVDPGPKYQSDDELREYIRNDTRTQYHTIGSCSMLPRDKQGVVDPQLKVYGTTNVRVVDISIMPLHVAAHLQTSAYAIGEKAADIIKATLA</sequence>
<comment type="similarity">
    <text evidence="3 20">Belongs to the GMC oxidoreductase family.</text>
</comment>
<evidence type="ECO:0000256" key="5">
    <source>
        <dbReference type="ARBA" id="ARBA00013177"/>
    </source>
</evidence>
<dbReference type="PANTHER" id="PTHR11552">
    <property type="entry name" value="GLUCOSE-METHANOL-CHOLINE GMC OXIDOREDUCTASE"/>
    <property type="match status" value="1"/>
</dbReference>
<keyword evidence="24" id="KW-1185">Reference proteome</keyword>
<comment type="catalytic activity">
    <reaction evidence="17">
        <text>a pyranoside + acceptor = a pyranosid-3,4-diulose + reduced acceptor.</text>
        <dbReference type="EC" id="1.1.99.29"/>
    </reaction>
</comment>
<keyword evidence="10" id="KW-0560">Oxidoreductase</keyword>
<evidence type="ECO:0000256" key="16">
    <source>
        <dbReference type="ARBA" id="ARBA00034050"/>
    </source>
</evidence>
<dbReference type="InterPro" id="IPR007867">
    <property type="entry name" value="GMC_OxRtase_C"/>
</dbReference>
<comment type="subunit">
    <text evidence="4">Monomer.</text>
</comment>
<keyword evidence="9 19" id="KW-0274">FAD</keyword>
<evidence type="ECO:0000256" key="10">
    <source>
        <dbReference type="ARBA" id="ARBA00023002"/>
    </source>
</evidence>
<evidence type="ECO:0000313" key="23">
    <source>
        <dbReference type="EMBL" id="KAF9526843.1"/>
    </source>
</evidence>
<comment type="catalytic activity">
    <reaction evidence="13">
        <text>pyranose + acceptor = pyranos-2-ulose + reduced acceptor.</text>
        <dbReference type="EC" id="1.1.99.29"/>
    </reaction>
</comment>
<evidence type="ECO:0000256" key="15">
    <source>
        <dbReference type="ARBA" id="ARBA00034029"/>
    </source>
</evidence>
<feature type="binding site" evidence="19">
    <location>
        <position position="98"/>
    </location>
    <ligand>
        <name>FAD</name>
        <dbReference type="ChEBI" id="CHEBI:57692"/>
    </ligand>
</feature>
<comment type="catalytic activity">
    <reaction evidence="14">
        <text>pyranose + acceptor = pyranos-2,3-diulose + reduced acceptor.</text>
        <dbReference type="EC" id="1.1.99.29"/>
    </reaction>
</comment>
<dbReference type="InterPro" id="IPR036188">
    <property type="entry name" value="FAD/NAD-bd_sf"/>
</dbReference>
<evidence type="ECO:0000313" key="24">
    <source>
        <dbReference type="Proteomes" id="UP000807306"/>
    </source>
</evidence>
<evidence type="ECO:0000256" key="1">
    <source>
        <dbReference type="ARBA" id="ARBA00001974"/>
    </source>
</evidence>
<keyword evidence="6" id="KW-0964">Secreted</keyword>
<reference evidence="23" key="1">
    <citation type="submission" date="2020-11" db="EMBL/GenBank/DDBJ databases">
        <authorList>
            <consortium name="DOE Joint Genome Institute"/>
            <person name="Ahrendt S."/>
            <person name="Riley R."/>
            <person name="Andreopoulos W."/>
            <person name="Labutti K."/>
            <person name="Pangilinan J."/>
            <person name="Ruiz-Duenas F.J."/>
            <person name="Barrasa J.M."/>
            <person name="Sanchez-Garcia M."/>
            <person name="Camarero S."/>
            <person name="Miyauchi S."/>
            <person name="Serrano A."/>
            <person name="Linde D."/>
            <person name="Babiker R."/>
            <person name="Drula E."/>
            <person name="Ayuso-Fernandez I."/>
            <person name="Pacheco R."/>
            <person name="Padilla G."/>
            <person name="Ferreira P."/>
            <person name="Barriuso J."/>
            <person name="Kellner H."/>
            <person name="Castanera R."/>
            <person name="Alfaro M."/>
            <person name="Ramirez L."/>
            <person name="Pisabarro A.G."/>
            <person name="Kuo A."/>
            <person name="Tritt A."/>
            <person name="Lipzen A."/>
            <person name="He G."/>
            <person name="Yan M."/>
            <person name="Ng V."/>
            <person name="Cullen D."/>
            <person name="Martin F."/>
            <person name="Rosso M.-N."/>
            <person name="Henrissat B."/>
            <person name="Hibbett D."/>
            <person name="Martinez A.T."/>
            <person name="Grigoriev I.V."/>
        </authorList>
    </citation>
    <scope>NUCLEOTIDE SEQUENCE</scope>
    <source>
        <strain evidence="23">CBS 506.95</strain>
    </source>
</reference>
<evidence type="ECO:0000256" key="20">
    <source>
        <dbReference type="RuleBase" id="RU003968"/>
    </source>
</evidence>
<dbReference type="GO" id="GO:0050660">
    <property type="term" value="F:flavin adenine dinucleotide binding"/>
    <property type="evidence" value="ECO:0007669"/>
    <property type="project" value="InterPro"/>
</dbReference>
<dbReference type="PIRSF" id="PIRSF000137">
    <property type="entry name" value="Alcohol_oxidase"/>
    <property type="match status" value="1"/>
</dbReference>
<dbReference type="PANTHER" id="PTHR11552:SF201">
    <property type="entry name" value="GLUCOSE-METHANOL-CHOLINE OXIDOREDUCTASE N-TERMINAL DOMAIN-CONTAINING PROTEIN"/>
    <property type="match status" value="1"/>
</dbReference>
<organism evidence="23 24">
    <name type="scientific">Crepidotus variabilis</name>
    <dbReference type="NCBI Taxonomy" id="179855"/>
    <lineage>
        <taxon>Eukaryota</taxon>
        <taxon>Fungi</taxon>
        <taxon>Dikarya</taxon>
        <taxon>Basidiomycota</taxon>
        <taxon>Agaricomycotina</taxon>
        <taxon>Agaricomycetes</taxon>
        <taxon>Agaricomycetidae</taxon>
        <taxon>Agaricales</taxon>
        <taxon>Agaricineae</taxon>
        <taxon>Crepidotaceae</taxon>
        <taxon>Crepidotus</taxon>
    </lineage>
</organism>
<gene>
    <name evidence="23" type="ORF">CPB83DRAFT_794173</name>
</gene>
<proteinExistence type="inferred from homology"/>
<dbReference type="GO" id="GO:0033718">
    <property type="term" value="F:pyranose dehydrogenase (acceptor) activity"/>
    <property type="evidence" value="ECO:0007669"/>
    <property type="project" value="UniProtKB-EC"/>
</dbReference>
<evidence type="ECO:0000256" key="3">
    <source>
        <dbReference type="ARBA" id="ARBA00010790"/>
    </source>
</evidence>
<evidence type="ECO:0000256" key="4">
    <source>
        <dbReference type="ARBA" id="ARBA00011245"/>
    </source>
</evidence>
<dbReference type="SUPFAM" id="SSF54373">
    <property type="entry name" value="FAD-linked reductases, C-terminal domain"/>
    <property type="match status" value="1"/>
</dbReference>
<dbReference type="AlphaFoldDB" id="A0A9P6EDD0"/>
<dbReference type="Pfam" id="PF00732">
    <property type="entry name" value="GMC_oxred_N"/>
    <property type="match status" value="1"/>
</dbReference>
<dbReference type="Gene3D" id="3.30.560.10">
    <property type="entry name" value="Glucose Oxidase, domain 3"/>
    <property type="match status" value="1"/>
</dbReference>
<keyword evidence="8" id="KW-0732">Signal</keyword>
<feature type="binding site" evidence="19">
    <location>
        <position position="243"/>
    </location>
    <ligand>
        <name>FAD</name>
        <dbReference type="ChEBI" id="CHEBI:57692"/>
    </ligand>
</feature>